<dbReference type="InterPro" id="IPR002545">
    <property type="entry name" value="CheW-lke_dom"/>
</dbReference>
<name>A0A9X3TWS1_9PROT</name>
<reference evidence="2" key="1">
    <citation type="submission" date="2022-08" db="EMBL/GenBank/DDBJ databases">
        <authorList>
            <person name="Vandamme P."/>
            <person name="Hettiarachchi A."/>
            <person name="Peeters C."/>
            <person name="Cnockaert M."/>
            <person name="Carlier A."/>
        </authorList>
    </citation>
    <scope>NUCLEOTIDE SEQUENCE</scope>
    <source>
        <strain evidence="2">LMG 31809</strain>
    </source>
</reference>
<comment type="caution">
    <text evidence="2">The sequence shown here is derived from an EMBL/GenBank/DDBJ whole genome shotgun (WGS) entry which is preliminary data.</text>
</comment>
<dbReference type="GO" id="GO:0005829">
    <property type="term" value="C:cytosol"/>
    <property type="evidence" value="ECO:0007669"/>
    <property type="project" value="TreeGrafter"/>
</dbReference>
<evidence type="ECO:0000313" key="3">
    <source>
        <dbReference type="Proteomes" id="UP001141619"/>
    </source>
</evidence>
<dbReference type="Gene3D" id="2.40.50.180">
    <property type="entry name" value="CheA-289, Domain 4"/>
    <property type="match status" value="1"/>
</dbReference>
<feature type="domain" description="CheW-like" evidence="1">
    <location>
        <begin position="21"/>
        <end position="161"/>
    </location>
</feature>
<dbReference type="CDD" id="cd00732">
    <property type="entry name" value="CheW"/>
    <property type="match status" value="1"/>
</dbReference>
<dbReference type="SUPFAM" id="SSF50341">
    <property type="entry name" value="CheW-like"/>
    <property type="match status" value="1"/>
</dbReference>
<dbReference type="InterPro" id="IPR039315">
    <property type="entry name" value="CheW"/>
</dbReference>
<accession>A0A9X3TWS1</accession>
<dbReference type="SMART" id="SM00260">
    <property type="entry name" value="CheW"/>
    <property type="match status" value="1"/>
</dbReference>
<evidence type="ECO:0000313" key="2">
    <source>
        <dbReference type="EMBL" id="MDA5193166.1"/>
    </source>
</evidence>
<dbReference type="PROSITE" id="PS50851">
    <property type="entry name" value="CHEW"/>
    <property type="match status" value="1"/>
</dbReference>
<dbReference type="InterPro" id="IPR036061">
    <property type="entry name" value="CheW-like_dom_sf"/>
</dbReference>
<dbReference type="EMBL" id="JANWOI010000001">
    <property type="protein sequence ID" value="MDA5193166.1"/>
    <property type="molecule type" value="Genomic_DNA"/>
</dbReference>
<evidence type="ECO:0000259" key="1">
    <source>
        <dbReference type="PROSITE" id="PS50851"/>
    </source>
</evidence>
<protein>
    <submittedName>
        <fullName evidence="2">Chemotaxis protein CheW</fullName>
    </submittedName>
</protein>
<proteinExistence type="predicted"/>
<reference evidence="2" key="2">
    <citation type="journal article" date="2023" name="Syst. Appl. Microbiol.">
        <title>Govania unica gen. nov., sp. nov., a rare biosphere bacterium that represents a novel family in the class Alphaproteobacteria.</title>
        <authorList>
            <person name="Vandamme P."/>
            <person name="Peeters C."/>
            <person name="Hettiarachchi A."/>
            <person name="Cnockaert M."/>
            <person name="Carlier A."/>
        </authorList>
    </citation>
    <scope>NUCLEOTIDE SEQUENCE</scope>
    <source>
        <strain evidence="2">LMG 31809</strain>
    </source>
</reference>
<dbReference type="Gene3D" id="2.30.30.40">
    <property type="entry name" value="SH3 Domains"/>
    <property type="match status" value="1"/>
</dbReference>
<dbReference type="Proteomes" id="UP001141619">
    <property type="component" value="Unassembled WGS sequence"/>
</dbReference>
<sequence>MSRDSNVHRLNGGSAAAQEVHGEFVTLRLCGQTLGIPVMAVHDVLAAQKITPIPLAPYAVAGVLNLRGRIVTAIDLRARLGLPPRGEGDACMSIVVEHKGEPYSLLIDSVGEVLTLTAGQYERNPVTLDTHWQLVSNGIYRLDGELLVVVDVERLLDIGLTAVA</sequence>
<dbReference type="PANTHER" id="PTHR22617:SF23">
    <property type="entry name" value="CHEMOTAXIS PROTEIN CHEW"/>
    <property type="match status" value="1"/>
</dbReference>
<dbReference type="AlphaFoldDB" id="A0A9X3TWS1"/>
<keyword evidence="3" id="KW-1185">Reference proteome</keyword>
<dbReference type="PANTHER" id="PTHR22617">
    <property type="entry name" value="CHEMOTAXIS SENSOR HISTIDINE KINASE-RELATED"/>
    <property type="match status" value="1"/>
</dbReference>
<dbReference type="GO" id="GO:0007165">
    <property type="term" value="P:signal transduction"/>
    <property type="evidence" value="ECO:0007669"/>
    <property type="project" value="InterPro"/>
</dbReference>
<organism evidence="2 3">
    <name type="scientific">Govanella unica</name>
    <dbReference type="NCBI Taxonomy" id="2975056"/>
    <lineage>
        <taxon>Bacteria</taxon>
        <taxon>Pseudomonadati</taxon>
        <taxon>Pseudomonadota</taxon>
        <taxon>Alphaproteobacteria</taxon>
        <taxon>Emcibacterales</taxon>
        <taxon>Govanellaceae</taxon>
        <taxon>Govanella</taxon>
    </lineage>
</organism>
<dbReference type="RefSeq" id="WP_274942860.1">
    <property type="nucleotide sequence ID" value="NZ_JANWOI010000001.1"/>
</dbReference>
<dbReference type="Pfam" id="PF01584">
    <property type="entry name" value="CheW"/>
    <property type="match status" value="1"/>
</dbReference>
<gene>
    <name evidence="2" type="ORF">NYP16_04245</name>
</gene>
<dbReference type="GO" id="GO:0006935">
    <property type="term" value="P:chemotaxis"/>
    <property type="evidence" value="ECO:0007669"/>
    <property type="project" value="InterPro"/>
</dbReference>